<reference evidence="2 4" key="2">
    <citation type="journal article" date="2013" name="Nature">
        <title>Insights into bilaterian evolution from three spiralian genomes.</title>
        <authorList>
            <person name="Simakov O."/>
            <person name="Marletaz F."/>
            <person name="Cho S.J."/>
            <person name="Edsinger-Gonzales E."/>
            <person name="Havlak P."/>
            <person name="Hellsten U."/>
            <person name="Kuo D.H."/>
            <person name="Larsson T."/>
            <person name="Lv J."/>
            <person name="Arendt D."/>
            <person name="Savage R."/>
            <person name="Osoegawa K."/>
            <person name="de Jong P."/>
            <person name="Grimwood J."/>
            <person name="Chapman J.A."/>
            <person name="Shapiro H."/>
            <person name="Aerts A."/>
            <person name="Otillar R.P."/>
            <person name="Terry A.Y."/>
            <person name="Boore J.L."/>
            <person name="Grigoriev I.V."/>
            <person name="Lindberg D.R."/>
            <person name="Seaver E.C."/>
            <person name="Weisblat D.A."/>
            <person name="Putnam N.H."/>
            <person name="Rokhsar D.S."/>
        </authorList>
    </citation>
    <scope>NUCLEOTIDE SEQUENCE</scope>
</reference>
<evidence type="ECO:0000313" key="2">
    <source>
        <dbReference type="EMBL" id="ESO05385.1"/>
    </source>
</evidence>
<evidence type="ECO:0000256" key="1">
    <source>
        <dbReference type="SAM" id="MobiDB-lite"/>
    </source>
</evidence>
<dbReference type="KEGG" id="hro:HELRODRAFT_171776"/>
<dbReference type="GeneID" id="20203783"/>
<dbReference type="CTD" id="20203783"/>
<reference evidence="3" key="3">
    <citation type="submission" date="2015-06" db="UniProtKB">
        <authorList>
            <consortium name="EnsemblMetazoa"/>
        </authorList>
    </citation>
    <scope>IDENTIFICATION</scope>
</reference>
<dbReference type="EMBL" id="KB096365">
    <property type="protein sequence ID" value="ESO05385.1"/>
    <property type="molecule type" value="Genomic_DNA"/>
</dbReference>
<name>T1F4N4_HELRO</name>
<dbReference type="Proteomes" id="UP000015101">
    <property type="component" value="Unassembled WGS sequence"/>
</dbReference>
<dbReference type="AlphaFoldDB" id="T1F4N4"/>
<dbReference type="InParanoid" id="T1F4N4"/>
<dbReference type="RefSeq" id="XP_009016700.1">
    <property type="nucleotide sequence ID" value="XM_009018452.1"/>
</dbReference>
<dbReference type="HOGENOM" id="CLU_1662689_0_0_1"/>
<evidence type="ECO:0000313" key="4">
    <source>
        <dbReference type="Proteomes" id="UP000015101"/>
    </source>
</evidence>
<dbReference type="EnsemblMetazoa" id="HelroT171776">
    <property type="protein sequence ID" value="HelroP171776"/>
    <property type="gene ID" value="HelroG171776"/>
</dbReference>
<dbReference type="EMBL" id="AMQM01003932">
    <property type="status" value="NOT_ANNOTATED_CDS"/>
    <property type="molecule type" value="Genomic_DNA"/>
</dbReference>
<feature type="compositionally biased region" description="Polar residues" evidence="1">
    <location>
        <begin position="144"/>
        <end position="159"/>
    </location>
</feature>
<protein>
    <submittedName>
        <fullName evidence="2 3">Uncharacterized protein</fullName>
    </submittedName>
</protein>
<organism evidence="3 4">
    <name type="scientific">Helobdella robusta</name>
    <name type="common">Californian leech</name>
    <dbReference type="NCBI Taxonomy" id="6412"/>
    <lineage>
        <taxon>Eukaryota</taxon>
        <taxon>Metazoa</taxon>
        <taxon>Spiralia</taxon>
        <taxon>Lophotrochozoa</taxon>
        <taxon>Annelida</taxon>
        <taxon>Clitellata</taxon>
        <taxon>Hirudinea</taxon>
        <taxon>Rhynchobdellida</taxon>
        <taxon>Glossiphoniidae</taxon>
        <taxon>Helobdella</taxon>
    </lineage>
</organism>
<sequence>MRVESERSYYKIVQHGKTLKHDFESCPCTAEQAQLCLPPCKSQFLQADFEKMFVDKIYIFSRDISIVPCSAQESFNAFINRIRRNMEPGGGYAIYNFQLNNNLMSRRDVDQSLFAEMVAESHGGSDGDRGWQTEFCPRPGKYASSDSGTSFKTKLDTNI</sequence>
<evidence type="ECO:0000313" key="3">
    <source>
        <dbReference type="EnsemblMetazoa" id="HelroP171776"/>
    </source>
</evidence>
<proteinExistence type="predicted"/>
<reference evidence="4" key="1">
    <citation type="submission" date="2012-12" db="EMBL/GenBank/DDBJ databases">
        <authorList>
            <person name="Hellsten U."/>
            <person name="Grimwood J."/>
            <person name="Chapman J.A."/>
            <person name="Shapiro H."/>
            <person name="Aerts A."/>
            <person name="Otillar R.P."/>
            <person name="Terry A.Y."/>
            <person name="Boore J.L."/>
            <person name="Simakov O."/>
            <person name="Marletaz F."/>
            <person name="Cho S.-J."/>
            <person name="Edsinger-Gonzales E."/>
            <person name="Havlak P."/>
            <person name="Kuo D.-H."/>
            <person name="Larsson T."/>
            <person name="Lv J."/>
            <person name="Arendt D."/>
            <person name="Savage R."/>
            <person name="Osoegawa K."/>
            <person name="de Jong P."/>
            <person name="Lindberg D.R."/>
            <person name="Seaver E.C."/>
            <person name="Weisblat D.A."/>
            <person name="Putnam N.H."/>
            <person name="Grigoriev I.V."/>
            <person name="Rokhsar D.S."/>
        </authorList>
    </citation>
    <scope>NUCLEOTIDE SEQUENCE</scope>
</reference>
<accession>T1F4N4</accession>
<keyword evidence="4" id="KW-1185">Reference proteome</keyword>
<feature type="region of interest" description="Disordered" evidence="1">
    <location>
        <begin position="140"/>
        <end position="159"/>
    </location>
</feature>
<gene>
    <name evidence="3" type="primary">20203783</name>
    <name evidence="2" type="ORF">HELRODRAFT_171776</name>
</gene>